<dbReference type="GO" id="GO:0044774">
    <property type="term" value="P:mitotic DNA integrity checkpoint signaling"/>
    <property type="evidence" value="ECO:0007669"/>
    <property type="project" value="EnsemblFungi"/>
</dbReference>
<feature type="domain" description="HORMA" evidence="7">
    <location>
        <begin position="8"/>
        <end position="196"/>
    </location>
</feature>
<organism evidence="8 9">
    <name type="scientific">Tetrapisispora phaffii (strain ATCC 24235 / CBS 4417 / NBRC 1672 / NRRL Y-8282 / UCD 70-5)</name>
    <name type="common">Yeast</name>
    <name type="synonym">Fabospora phaffii</name>
    <dbReference type="NCBI Taxonomy" id="1071381"/>
    <lineage>
        <taxon>Eukaryota</taxon>
        <taxon>Fungi</taxon>
        <taxon>Dikarya</taxon>
        <taxon>Ascomycota</taxon>
        <taxon>Saccharomycotina</taxon>
        <taxon>Saccharomycetes</taxon>
        <taxon>Saccharomycetales</taxon>
        <taxon>Saccharomycetaceae</taxon>
        <taxon>Tetrapisispora</taxon>
    </lineage>
</organism>
<gene>
    <name evidence="8" type="primary">TPHA0N00970</name>
    <name evidence="8" type="ordered locus">TPHA_0N00970</name>
</gene>
<keyword evidence="4" id="KW-0498">Mitosis</keyword>
<dbReference type="OMA" id="WQFDVEI"/>
<dbReference type="OrthoDB" id="1806at2759"/>
<dbReference type="Proteomes" id="UP000005666">
    <property type="component" value="Chromosome 14"/>
</dbReference>
<reference evidence="8 9" key="1">
    <citation type="journal article" date="2011" name="Proc. Natl. Acad. Sci. U.S.A.">
        <title>Evolutionary erosion of yeast sex chromosomes by mating-type switching accidents.</title>
        <authorList>
            <person name="Gordon J.L."/>
            <person name="Armisen D."/>
            <person name="Proux-Wera E."/>
            <person name="Oheigeartaigh S.S."/>
            <person name="Byrne K.P."/>
            <person name="Wolfe K.H."/>
        </authorList>
    </citation>
    <scope>NUCLEOTIDE SEQUENCE [LARGE SCALE GENOMIC DNA]</scope>
    <source>
        <strain evidence="9">ATCC 24235 / CBS 4417 / NBRC 1672 / NRRL Y-8282 / UCD 70-5</strain>
    </source>
</reference>
<evidence type="ECO:0000313" key="9">
    <source>
        <dbReference type="Proteomes" id="UP000005666"/>
    </source>
</evidence>
<keyword evidence="5" id="KW-0539">Nucleus</keyword>
<comment type="subcellular location">
    <subcellularLocation>
        <location evidence="1">Nucleus</location>
    </subcellularLocation>
</comment>
<dbReference type="Gene3D" id="3.30.900.10">
    <property type="entry name" value="HORMA domain"/>
    <property type="match status" value="1"/>
</dbReference>
<evidence type="ECO:0000256" key="6">
    <source>
        <dbReference type="ARBA" id="ARBA00023306"/>
    </source>
</evidence>
<dbReference type="GO" id="GO:0007094">
    <property type="term" value="P:mitotic spindle assembly checkpoint signaling"/>
    <property type="evidence" value="ECO:0007669"/>
    <property type="project" value="EnsemblFungi"/>
</dbReference>
<dbReference type="HOGENOM" id="CLU_072097_0_0_1"/>
<dbReference type="AlphaFoldDB" id="G8C150"/>
<proteinExistence type="inferred from homology"/>
<dbReference type="PANTHER" id="PTHR11842:SF11">
    <property type="entry name" value="MITOTIC SPINDLE ASSEMBLY CHECKPOINT PROTEIN MAD2A"/>
    <property type="match status" value="1"/>
</dbReference>
<evidence type="ECO:0000256" key="2">
    <source>
        <dbReference type="ARBA" id="ARBA00010348"/>
    </source>
</evidence>
<evidence type="ECO:0000256" key="5">
    <source>
        <dbReference type="ARBA" id="ARBA00023242"/>
    </source>
</evidence>
<dbReference type="GO" id="GO:0005654">
    <property type="term" value="C:nucleoplasm"/>
    <property type="evidence" value="ECO:0007669"/>
    <property type="project" value="TreeGrafter"/>
</dbReference>
<dbReference type="GO" id="GO:1990333">
    <property type="term" value="C:mitotic checkpoint complex, CDC20-MAD2 subcomplex"/>
    <property type="evidence" value="ECO:0007669"/>
    <property type="project" value="EnsemblFungi"/>
</dbReference>
<dbReference type="InterPro" id="IPR003511">
    <property type="entry name" value="HORMA_dom"/>
</dbReference>
<dbReference type="GeneID" id="11530526"/>
<dbReference type="STRING" id="1071381.G8C150"/>
<comment type="similarity">
    <text evidence="2">Belongs to the MAD2 family.</text>
</comment>
<dbReference type="RefSeq" id="XP_003688312.1">
    <property type="nucleotide sequence ID" value="XM_003688264.1"/>
</dbReference>
<keyword evidence="6" id="KW-0131">Cell cycle</keyword>
<evidence type="ECO:0000256" key="3">
    <source>
        <dbReference type="ARBA" id="ARBA00022618"/>
    </source>
</evidence>
<dbReference type="Pfam" id="PF02301">
    <property type="entry name" value="HORMA"/>
    <property type="match status" value="1"/>
</dbReference>
<dbReference type="PROSITE" id="PS50815">
    <property type="entry name" value="HORMA"/>
    <property type="match status" value="1"/>
</dbReference>
<dbReference type="InterPro" id="IPR036570">
    <property type="entry name" value="HORMA_dom_sf"/>
</dbReference>
<dbReference type="GO" id="GO:1902499">
    <property type="term" value="P:positive regulation of protein autoubiquitination"/>
    <property type="evidence" value="ECO:0007669"/>
    <property type="project" value="EnsemblFungi"/>
</dbReference>
<sequence>MSKGIDLKGSTRTISEFFEYSINSILYQRGIYPAEDFTTVKKYDLTLMRTHDDELKQYIRKILSQVHKWLLSGKCNKLVLCVVDRDEGDTVERWAFNVTHISKEPQESITEEVTPISQEETQKQIRALIRQITASVTFLPELENEGNYTFNVLAYTDADAIVPLEWSDSSSKEIEDGEMVEFRSFNTEMHKIGAQVSYKYQQ</sequence>
<evidence type="ECO:0000256" key="4">
    <source>
        <dbReference type="ARBA" id="ARBA00022776"/>
    </source>
</evidence>
<accession>G8C150</accession>
<dbReference type="GO" id="GO:0005737">
    <property type="term" value="C:cytoplasm"/>
    <property type="evidence" value="ECO:0007669"/>
    <property type="project" value="TreeGrafter"/>
</dbReference>
<dbReference type="eggNOG" id="KOG3285">
    <property type="taxonomic scope" value="Eukaryota"/>
</dbReference>
<evidence type="ECO:0000313" key="8">
    <source>
        <dbReference type="EMBL" id="CCE65878.1"/>
    </source>
</evidence>
<evidence type="ECO:0000259" key="7">
    <source>
        <dbReference type="PROSITE" id="PS50815"/>
    </source>
</evidence>
<dbReference type="InterPro" id="IPR045091">
    <property type="entry name" value="Mad2-like"/>
</dbReference>
<dbReference type="SUPFAM" id="SSF56019">
    <property type="entry name" value="The spindle assembly checkpoint protein mad2"/>
    <property type="match status" value="1"/>
</dbReference>
<keyword evidence="3" id="KW-0132">Cell division</keyword>
<name>G8C150_TETPH</name>
<dbReference type="GO" id="GO:0000776">
    <property type="term" value="C:kinetochore"/>
    <property type="evidence" value="ECO:0007669"/>
    <property type="project" value="EnsemblFungi"/>
</dbReference>
<dbReference type="KEGG" id="tpf:TPHA_0N00970"/>
<protein>
    <recommendedName>
        <fullName evidence="7">HORMA domain-containing protein</fullName>
    </recommendedName>
</protein>
<dbReference type="PANTHER" id="PTHR11842">
    <property type="entry name" value="MITOTIC SPINDLE ASSEMBLY CHECKPOINT PROTEIN MAD2"/>
    <property type="match status" value="1"/>
</dbReference>
<dbReference type="FunFam" id="3.30.900.10:FF:000002">
    <property type="entry name" value="Mitotic spindle assembly checkpoint protein MAD2A"/>
    <property type="match status" value="1"/>
</dbReference>
<dbReference type="GO" id="GO:0051301">
    <property type="term" value="P:cell division"/>
    <property type="evidence" value="ECO:0007669"/>
    <property type="project" value="UniProtKB-KW"/>
</dbReference>
<evidence type="ECO:0000256" key="1">
    <source>
        <dbReference type="ARBA" id="ARBA00004123"/>
    </source>
</evidence>
<dbReference type="EMBL" id="HE612869">
    <property type="protein sequence ID" value="CCE65878.1"/>
    <property type="molecule type" value="Genomic_DNA"/>
</dbReference>
<keyword evidence="9" id="KW-1185">Reference proteome</keyword>